<accession>A0A0S2W7T8</accession>
<dbReference type="AlphaFoldDB" id="A0A0S2W7T8"/>
<protein>
    <submittedName>
        <fullName evidence="6">Uncharacterized protein</fullName>
    </submittedName>
</protein>
<proteinExistence type="predicted"/>
<evidence type="ECO:0000313" key="6">
    <source>
        <dbReference type="EMBL" id="ALP95379.1"/>
    </source>
</evidence>
<evidence type="ECO:0000256" key="4">
    <source>
        <dbReference type="ARBA" id="ARBA00022989"/>
    </source>
</evidence>
<reference evidence="6 7" key="1">
    <citation type="journal article" date="2015" name="Nat. Commun.">
        <title>Production of butyrate from lysine and the Amadori product fructoselysine by a human gut commensal.</title>
        <authorList>
            <person name="Bui T.P."/>
            <person name="Ritari J."/>
            <person name="Boeren S."/>
            <person name="de Waard P."/>
            <person name="Plugge C.M."/>
            <person name="de Vos W.M."/>
        </authorList>
    </citation>
    <scope>NUCLEOTIDE SEQUENCE [LARGE SCALE GENOMIC DNA]</scope>
    <source>
        <strain evidence="6 7">AF211</strain>
    </source>
</reference>
<dbReference type="PANTHER" id="PTHR30250:SF26">
    <property type="entry name" value="PSMA PROTEIN"/>
    <property type="match status" value="1"/>
</dbReference>
<keyword evidence="2" id="KW-1003">Cell membrane</keyword>
<dbReference type="eggNOG" id="COG2244">
    <property type="taxonomic scope" value="Bacteria"/>
</dbReference>
<dbReference type="InterPro" id="IPR002797">
    <property type="entry name" value="Polysacc_synth"/>
</dbReference>
<keyword evidence="4" id="KW-1133">Transmembrane helix</keyword>
<dbReference type="InterPro" id="IPR050833">
    <property type="entry name" value="Poly_Biosynth_Transport"/>
</dbReference>
<keyword evidence="5" id="KW-0472">Membrane</keyword>
<evidence type="ECO:0000256" key="1">
    <source>
        <dbReference type="ARBA" id="ARBA00004651"/>
    </source>
</evidence>
<dbReference type="EMBL" id="CP011307">
    <property type="protein sequence ID" value="ALP95379.1"/>
    <property type="molecule type" value="Genomic_DNA"/>
</dbReference>
<dbReference type="RefSeq" id="WP_058118476.1">
    <property type="nucleotide sequence ID" value="NZ_CP011307.1"/>
</dbReference>
<dbReference type="Proteomes" id="UP000064844">
    <property type="component" value="Chromosome"/>
</dbReference>
<organism evidence="6 7">
    <name type="scientific">Intestinimonas butyriciproducens</name>
    <dbReference type="NCBI Taxonomy" id="1297617"/>
    <lineage>
        <taxon>Bacteria</taxon>
        <taxon>Bacillati</taxon>
        <taxon>Bacillota</taxon>
        <taxon>Clostridia</taxon>
        <taxon>Eubacteriales</taxon>
        <taxon>Intestinimonas</taxon>
    </lineage>
</organism>
<comment type="subcellular location">
    <subcellularLocation>
        <location evidence="1">Cell membrane</location>
        <topology evidence="1">Multi-pass membrane protein</topology>
    </subcellularLocation>
</comment>
<dbReference type="KEGG" id="ibu:IB211_02988c"/>
<evidence type="ECO:0000313" key="7">
    <source>
        <dbReference type="Proteomes" id="UP000064844"/>
    </source>
</evidence>
<name>A0A0S2W7T8_9FIRM</name>
<reference evidence="7" key="2">
    <citation type="submission" date="2015-04" db="EMBL/GenBank/DDBJ databases">
        <title>A butyrogenic pathway from the amino acid lysine in a human gut commensal.</title>
        <authorList>
            <person name="de Vos W.M."/>
            <person name="Bui N.T.P."/>
            <person name="Plugge C.M."/>
            <person name="Ritari J."/>
        </authorList>
    </citation>
    <scope>NUCLEOTIDE SEQUENCE [LARGE SCALE GENOMIC DNA]</scope>
    <source>
        <strain evidence="7">AF211</strain>
    </source>
</reference>
<evidence type="ECO:0000256" key="2">
    <source>
        <dbReference type="ARBA" id="ARBA00022475"/>
    </source>
</evidence>
<dbReference type="STRING" id="1297617.IB211_02988c"/>
<evidence type="ECO:0000256" key="5">
    <source>
        <dbReference type="ARBA" id="ARBA00023136"/>
    </source>
</evidence>
<gene>
    <name evidence="6" type="ORF">IB211_02988c</name>
</gene>
<keyword evidence="7" id="KW-1185">Reference proteome</keyword>
<keyword evidence="3" id="KW-0812">Transmembrane</keyword>
<dbReference type="GO" id="GO:0005886">
    <property type="term" value="C:plasma membrane"/>
    <property type="evidence" value="ECO:0007669"/>
    <property type="project" value="UniProtKB-SubCell"/>
</dbReference>
<dbReference type="PANTHER" id="PTHR30250">
    <property type="entry name" value="PST FAMILY PREDICTED COLANIC ACID TRANSPORTER"/>
    <property type="match status" value="1"/>
</dbReference>
<sequence>MARNELKAGVILSYVNLLIGNLIPFFYTPVMLELLGQSEYGLYGIANSVMGYIGLLNFGIGSAIIRYLSLYRARGDREGEEGMAGLFLKLYGGIALLILLAGMLVSVHLEGYSRSLSAAEVDKLKILVRLMTANTAVFLPFSVFSSLTVVHERYLFNRLINILSTVAAPCLNLAMLYGGFASVGLVAAGTLLNLISYAAYTIYAVCRLNIRPRFGWRCPGLLREIFVFSAFAFLGSMVDILYWATDKLIIGWAVGAAAVTIYNVGASFNSYVTSLSTAISGVLMPRITSMVTRETPSEEFSDLFIKVGRLQFLVVSFIVSAFVVFGRQFLALWVGVGYEEAYPVALLTMLPVTVPLIQNTGLNILYAMNRHRFRSVVYLIIALLNVALTFCWVERYGMIGAAAATCLAYLLGNVLIMNWYYARRIGLNISRFWKNIGRMCPTVIVFLAAGLWTADHAALDSWPRFFTGAAIYTLLYLPAAYAFMMDRYERELCIGVLKKLLRRRKRED</sequence>
<dbReference type="PATRIC" id="fig|1297617.4.peg.3067"/>
<dbReference type="Pfam" id="PF01943">
    <property type="entry name" value="Polysacc_synt"/>
    <property type="match status" value="1"/>
</dbReference>
<evidence type="ECO:0000256" key="3">
    <source>
        <dbReference type="ARBA" id="ARBA00022692"/>
    </source>
</evidence>